<keyword evidence="2" id="KW-1185">Reference proteome</keyword>
<protein>
    <submittedName>
        <fullName evidence="1">Uncharacterized protein</fullName>
    </submittedName>
</protein>
<proteinExistence type="predicted"/>
<dbReference type="EMBL" id="JACEEZ010019010">
    <property type="protein sequence ID" value="KAG0716250.1"/>
    <property type="molecule type" value="Genomic_DNA"/>
</dbReference>
<evidence type="ECO:0000313" key="1">
    <source>
        <dbReference type="EMBL" id="KAG0716250.1"/>
    </source>
</evidence>
<organism evidence="1 2">
    <name type="scientific">Chionoecetes opilio</name>
    <name type="common">Atlantic snow crab</name>
    <name type="synonym">Cancer opilio</name>
    <dbReference type="NCBI Taxonomy" id="41210"/>
    <lineage>
        <taxon>Eukaryota</taxon>
        <taxon>Metazoa</taxon>
        <taxon>Ecdysozoa</taxon>
        <taxon>Arthropoda</taxon>
        <taxon>Crustacea</taxon>
        <taxon>Multicrustacea</taxon>
        <taxon>Malacostraca</taxon>
        <taxon>Eumalacostraca</taxon>
        <taxon>Eucarida</taxon>
        <taxon>Decapoda</taxon>
        <taxon>Pleocyemata</taxon>
        <taxon>Brachyura</taxon>
        <taxon>Eubrachyura</taxon>
        <taxon>Majoidea</taxon>
        <taxon>Majidae</taxon>
        <taxon>Chionoecetes</taxon>
    </lineage>
</organism>
<evidence type="ECO:0000313" key="2">
    <source>
        <dbReference type="Proteomes" id="UP000770661"/>
    </source>
</evidence>
<name>A0A8J5CN94_CHIOP</name>
<accession>A0A8J5CN94</accession>
<dbReference type="Proteomes" id="UP000770661">
    <property type="component" value="Unassembled WGS sequence"/>
</dbReference>
<sequence length="74" mass="7699">MNVDTKPRVWVSREWLAAVGVASGMETRRDGSSGGRGSAGGPDMAFNMSLESGAGMSRIPATGLLVPLALQSEY</sequence>
<gene>
    <name evidence="1" type="ORF">GWK47_010162</name>
</gene>
<comment type="caution">
    <text evidence="1">The sequence shown here is derived from an EMBL/GenBank/DDBJ whole genome shotgun (WGS) entry which is preliminary data.</text>
</comment>
<reference evidence="1" key="1">
    <citation type="submission" date="2020-07" db="EMBL/GenBank/DDBJ databases">
        <title>The High-quality genome of the commercially important snow crab, Chionoecetes opilio.</title>
        <authorList>
            <person name="Jeong J.-H."/>
            <person name="Ryu S."/>
        </authorList>
    </citation>
    <scope>NUCLEOTIDE SEQUENCE</scope>
    <source>
        <strain evidence="1">MADBK_172401_WGS</strain>
        <tissue evidence="1">Digestive gland</tissue>
    </source>
</reference>
<dbReference type="AlphaFoldDB" id="A0A8J5CN94"/>